<evidence type="ECO:0000313" key="2">
    <source>
        <dbReference type="EMBL" id="EGE02785.1"/>
    </source>
</evidence>
<sequence>MKGTSPTIDGTTPENGKRNQRGKEKQSGKRRRVAMRLSPTTRPINLPSTAPNAEGKTEMGLSLDKKARKGLRAVYPSQRQQRPDMVVLGRRAGGRSWGNATCTEVGDEQSDSLHRFLLPIRP</sequence>
<feature type="region of interest" description="Disordered" evidence="1">
    <location>
        <begin position="1"/>
        <end position="59"/>
    </location>
</feature>
<gene>
    <name evidence="2" type="ORF">TEQG_01823</name>
</gene>
<dbReference type="EMBL" id="DS995724">
    <property type="protein sequence ID" value="EGE02785.1"/>
    <property type="molecule type" value="Genomic_DNA"/>
</dbReference>
<feature type="compositionally biased region" description="Polar residues" evidence="1">
    <location>
        <begin position="1"/>
        <end position="14"/>
    </location>
</feature>
<dbReference type="AlphaFoldDB" id="F2PLL7"/>
<dbReference type="HOGENOM" id="CLU_2028351_0_0_1"/>
<dbReference type="Proteomes" id="UP000009169">
    <property type="component" value="Unassembled WGS sequence"/>
</dbReference>
<organism evidence="2 3">
    <name type="scientific">Trichophyton equinum (strain ATCC MYA-4606 / CBS 127.97)</name>
    <name type="common">Horse ringworm fungus</name>
    <dbReference type="NCBI Taxonomy" id="559882"/>
    <lineage>
        <taxon>Eukaryota</taxon>
        <taxon>Fungi</taxon>
        <taxon>Dikarya</taxon>
        <taxon>Ascomycota</taxon>
        <taxon>Pezizomycotina</taxon>
        <taxon>Eurotiomycetes</taxon>
        <taxon>Eurotiomycetidae</taxon>
        <taxon>Onygenales</taxon>
        <taxon>Arthrodermataceae</taxon>
        <taxon>Trichophyton</taxon>
    </lineage>
</organism>
<reference evidence="3" key="1">
    <citation type="journal article" date="2012" name="MBio">
        <title>Comparative genome analysis of Trichophyton rubrum and related dermatophytes reveals candidate genes involved in infection.</title>
        <authorList>
            <person name="Martinez D.A."/>
            <person name="Oliver B.G."/>
            <person name="Graeser Y."/>
            <person name="Goldberg J.M."/>
            <person name="Li W."/>
            <person name="Martinez-Rossi N.M."/>
            <person name="Monod M."/>
            <person name="Shelest E."/>
            <person name="Barton R.C."/>
            <person name="Birch E."/>
            <person name="Brakhage A.A."/>
            <person name="Chen Z."/>
            <person name="Gurr S.J."/>
            <person name="Heiman D."/>
            <person name="Heitman J."/>
            <person name="Kosti I."/>
            <person name="Rossi A."/>
            <person name="Saif S."/>
            <person name="Samalova M."/>
            <person name="Saunders C.W."/>
            <person name="Shea T."/>
            <person name="Summerbell R.C."/>
            <person name="Xu J."/>
            <person name="Young S."/>
            <person name="Zeng Q."/>
            <person name="Birren B.W."/>
            <person name="Cuomo C.A."/>
            <person name="White T.C."/>
        </authorList>
    </citation>
    <scope>NUCLEOTIDE SEQUENCE [LARGE SCALE GENOMIC DNA]</scope>
    <source>
        <strain evidence="3">ATCC MYA-4606 / CBS 127.97</strain>
    </source>
</reference>
<protein>
    <submittedName>
        <fullName evidence="2">Uncharacterized protein</fullName>
    </submittedName>
</protein>
<dbReference type="VEuPathDB" id="FungiDB:TEQG_01823"/>
<feature type="compositionally biased region" description="Polar residues" evidence="1">
    <location>
        <begin position="38"/>
        <end position="51"/>
    </location>
</feature>
<keyword evidence="3" id="KW-1185">Reference proteome</keyword>
<evidence type="ECO:0000256" key="1">
    <source>
        <dbReference type="SAM" id="MobiDB-lite"/>
    </source>
</evidence>
<evidence type="ECO:0000313" key="3">
    <source>
        <dbReference type="Proteomes" id="UP000009169"/>
    </source>
</evidence>
<proteinExistence type="predicted"/>
<accession>F2PLL7</accession>
<feature type="compositionally biased region" description="Basic and acidic residues" evidence="1">
    <location>
        <begin position="15"/>
        <end position="27"/>
    </location>
</feature>
<name>F2PLL7_TRIEC</name>